<evidence type="ECO:0000313" key="8">
    <source>
        <dbReference type="EMBL" id="CCU79534.1"/>
    </source>
</evidence>
<comment type="catalytic activity">
    <reaction evidence="7">
        <text>L-cysteinyl-[prolipoprotein] + a 1,2-diacyl-sn-glycero-3-phospho-(1'-sn-glycerol) = an S-1,2-diacyl-sn-glyceryl-L-cysteinyl-[prolipoprotein] + sn-glycerol 1-phosphate + H(+)</text>
        <dbReference type="Rhea" id="RHEA:56712"/>
        <dbReference type="Rhea" id="RHEA-COMP:14679"/>
        <dbReference type="Rhea" id="RHEA-COMP:14680"/>
        <dbReference type="ChEBI" id="CHEBI:15378"/>
        <dbReference type="ChEBI" id="CHEBI:29950"/>
        <dbReference type="ChEBI" id="CHEBI:57685"/>
        <dbReference type="ChEBI" id="CHEBI:64716"/>
        <dbReference type="ChEBI" id="CHEBI:140658"/>
        <dbReference type="EC" id="2.5.1.145"/>
    </reaction>
</comment>
<dbReference type="EC" id="2.5.1.145" evidence="7"/>
<keyword evidence="8" id="KW-0328">Glycosyltransferase</keyword>
<feature type="transmembrane region" description="Helical" evidence="7">
    <location>
        <begin position="235"/>
        <end position="254"/>
    </location>
</feature>
<keyword evidence="9" id="KW-1185">Reference proteome</keyword>
<comment type="pathway">
    <text evidence="7">Protein modification; lipoprotein biosynthesis (diacylglyceryl transfer).</text>
</comment>
<dbReference type="HAMAP" id="MF_01147">
    <property type="entry name" value="Lgt"/>
    <property type="match status" value="1"/>
</dbReference>
<protein>
    <recommendedName>
        <fullName evidence="7">Phosphatidylglycerol--prolipoprotein diacylglyceryl transferase</fullName>
        <ecNumber evidence="7">2.5.1.145</ecNumber>
    </recommendedName>
</protein>
<dbReference type="GO" id="GO:0005886">
    <property type="term" value="C:plasma membrane"/>
    <property type="evidence" value="ECO:0007669"/>
    <property type="project" value="UniProtKB-SubCell"/>
</dbReference>
<dbReference type="FunCoup" id="M5E157">
    <property type="interactions" value="292"/>
</dbReference>
<keyword evidence="2 7" id="KW-1003">Cell membrane</keyword>
<comment type="similarity">
    <text evidence="1 7">Belongs to the Lgt family.</text>
</comment>
<dbReference type="PANTHER" id="PTHR30589:SF0">
    <property type="entry name" value="PHOSPHATIDYLGLYCEROL--PROLIPOPROTEIN DIACYLGLYCERYL TRANSFERASE"/>
    <property type="match status" value="1"/>
</dbReference>
<feature type="transmembrane region" description="Helical" evidence="7">
    <location>
        <begin position="17"/>
        <end position="38"/>
    </location>
</feature>
<evidence type="ECO:0000256" key="2">
    <source>
        <dbReference type="ARBA" id="ARBA00022475"/>
    </source>
</evidence>
<dbReference type="InterPro" id="IPR001640">
    <property type="entry name" value="Lgt"/>
</dbReference>
<dbReference type="OrthoDB" id="871140at2"/>
<keyword evidence="3 7" id="KW-0808">Transferase</keyword>
<name>M5E157_9FIRM</name>
<reference evidence="9" key="1">
    <citation type="journal article" date="2013" name="Genome Announc.">
        <title>Genome Sequence of Halanaerobium saccharolyticum subsp. saccharolyticum Strain DSM 6643T, a Halophilic Hydrogen-Producing Bacterium.</title>
        <authorList>
            <person name="Kivisto A."/>
            <person name="Larjo A."/>
            <person name="Ciranna A."/>
            <person name="Santala V."/>
            <person name="Roos C."/>
            <person name="Karp M."/>
        </authorList>
    </citation>
    <scope>NUCLEOTIDE SEQUENCE [LARGE SCALE GENOMIC DNA]</scope>
    <source>
        <strain evidence="9">DSM 6643</strain>
    </source>
</reference>
<proteinExistence type="inferred from homology"/>
<evidence type="ECO:0000256" key="4">
    <source>
        <dbReference type="ARBA" id="ARBA00022692"/>
    </source>
</evidence>
<dbReference type="PROSITE" id="PS01311">
    <property type="entry name" value="LGT"/>
    <property type="match status" value="1"/>
</dbReference>
<dbReference type="NCBIfam" id="TIGR00544">
    <property type="entry name" value="lgt"/>
    <property type="match status" value="1"/>
</dbReference>
<comment type="subcellular location">
    <subcellularLocation>
        <location evidence="7">Cell membrane</location>
        <topology evidence="7">Multi-pass membrane protein</topology>
    </subcellularLocation>
</comment>
<comment type="function">
    <text evidence="7">Catalyzes the transfer of the diacylglyceryl group from phosphatidylglycerol to the sulfhydryl group of the N-terminal cysteine of a prolipoprotein, the first step in the formation of mature lipoproteins.</text>
</comment>
<dbReference type="EMBL" id="CAUI01000015">
    <property type="protein sequence ID" value="CCU79534.1"/>
    <property type="molecule type" value="Genomic_DNA"/>
</dbReference>
<dbReference type="STRING" id="1293054.HSACCH_01409"/>
<comment type="caution">
    <text evidence="8">The sequence shown here is derived from an EMBL/GenBank/DDBJ whole genome shotgun (WGS) entry which is preliminary data.</text>
</comment>
<dbReference type="InParanoid" id="M5E157"/>
<keyword evidence="8" id="KW-0449">Lipoprotein</keyword>
<evidence type="ECO:0000256" key="6">
    <source>
        <dbReference type="ARBA" id="ARBA00023136"/>
    </source>
</evidence>
<dbReference type="PANTHER" id="PTHR30589">
    <property type="entry name" value="PROLIPOPROTEIN DIACYLGLYCERYL TRANSFERASE"/>
    <property type="match status" value="1"/>
</dbReference>
<organism evidence="8 9">
    <name type="scientific">Halanaerobium saccharolyticum subsp. saccharolyticum DSM 6643</name>
    <dbReference type="NCBI Taxonomy" id="1293054"/>
    <lineage>
        <taxon>Bacteria</taxon>
        <taxon>Bacillati</taxon>
        <taxon>Bacillota</taxon>
        <taxon>Clostridia</taxon>
        <taxon>Halanaerobiales</taxon>
        <taxon>Halanaerobiaceae</taxon>
        <taxon>Halanaerobium</taxon>
    </lineage>
</organism>
<feature type="transmembrane region" description="Helical" evidence="7">
    <location>
        <begin position="50"/>
        <end position="72"/>
    </location>
</feature>
<dbReference type="GO" id="GO:0042158">
    <property type="term" value="P:lipoprotein biosynthetic process"/>
    <property type="evidence" value="ECO:0007669"/>
    <property type="project" value="UniProtKB-UniRule"/>
</dbReference>
<keyword evidence="5 7" id="KW-1133">Transmembrane helix</keyword>
<dbReference type="Proteomes" id="UP000012063">
    <property type="component" value="Unassembled WGS sequence"/>
</dbReference>
<keyword evidence="4 7" id="KW-0812">Transmembrane</keyword>
<dbReference type="RefSeq" id="WP_005488864.1">
    <property type="nucleotide sequence ID" value="NZ_CAUI01000015.1"/>
</dbReference>
<evidence type="ECO:0000256" key="5">
    <source>
        <dbReference type="ARBA" id="ARBA00022989"/>
    </source>
</evidence>
<evidence type="ECO:0000313" key="9">
    <source>
        <dbReference type="Proteomes" id="UP000012063"/>
    </source>
</evidence>
<dbReference type="eggNOG" id="COG0682">
    <property type="taxonomic scope" value="Bacteria"/>
</dbReference>
<feature type="transmembrane region" description="Helical" evidence="7">
    <location>
        <begin position="176"/>
        <end position="195"/>
    </location>
</feature>
<keyword evidence="6 7" id="KW-0472">Membrane</keyword>
<evidence type="ECO:0000256" key="3">
    <source>
        <dbReference type="ARBA" id="ARBA00022679"/>
    </source>
</evidence>
<feature type="transmembrane region" description="Helical" evidence="7">
    <location>
        <begin position="92"/>
        <end position="109"/>
    </location>
</feature>
<dbReference type="UniPathway" id="UPA00664"/>
<dbReference type="Pfam" id="PF01790">
    <property type="entry name" value="LGT"/>
    <property type="match status" value="1"/>
</dbReference>
<gene>
    <name evidence="7" type="primary">lgt</name>
    <name evidence="8" type="ORF">HSACCH_01409</name>
</gene>
<dbReference type="GO" id="GO:0008961">
    <property type="term" value="F:phosphatidylglycerol-prolipoprotein diacylglyceryl transferase activity"/>
    <property type="evidence" value="ECO:0007669"/>
    <property type="project" value="UniProtKB-UniRule"/>
</dbReference>
<sequence length="262" mass="31012">MIKIIDPVMIRVFSWEIRWYGFLIVSAIIISLILLNYLLKKEKEFDFEFFLDYIILALPLGIIAARIYYVLFNFDYYINRPFKILAIHEGGLAIHGGLLMGIAVLFFLTKKRNKKFFKAIDYLAPLTAFSQALGRWGNFINQEAYGQVVNESYYKFFPEFIKKQMFIEGAYREATFFYESAANFLLFIFLSFYLNSRRKRDGEVFSFYLILYSLFRFFIEEQRTDSLLIAGEIQVAKLISILMIIAGFSLLYYIRKIKKIEE</sequence>
<feature type="binding site" evidence="7">
    <location>
        <position position="135"/>
    </location>
    <ligand>
        <name>a 1,2-diacyl-sn-glycero-3-phospho-(1'-sn-glycerol)</name>
        <dbReference type="ChEBI" id="CHEBI:64716"/>
    </ligand>
</feature>
<evidence type="ECO:0000256" key="7">
    <source>
        <dbReference type="HAMAP-Rule" id="MF_01147"/>
    </source>
</evidence>
<feature type="transmembrane region" description="Helical" evidence="7">
    <location>
        <begin position="202"/>
        <end position="219"/>
    </location>
</feature>
<dbReference type="AlphaFoldDB" id="M5E157"/>
<evidence type="ECO:0000256" key="1">
    <source>
        <dbReference type="ARBA" id="ARBA00007150"/>
    </source>
</evidence>
<accession>M5E157</accession>